<dbReference type="SUPFAM" id="SSF51735">
    <property type="entry name" value="NAD(P)-binding Rossmann-fold domains"/>
    <property type="match status" value="2"/>
</dbReference>
<evidence type="ECO:0000256" key="1">
    <source>
        <dbReference type="ARBA" id="ARBA00007430"/>
    </source>
</evidence>
<dbReference type="CDD" id="cd05237">
    <property type="entry name" value="UDP_invert_4-6DH_SDR_e"/>
    <property type="match status" value="1"/>
</dbReference>
<dbReference type="AlphaFoldDB" id="A0A3P3D694"/>
<organism evidence="4 5">
    <name type="scientific">Falsigemmobacter faecalis</name>
    <dbReference type="NCBI Taxonomy" id="2488730"/>
    <lineage>
        <taxon>Bacteria</taxon>
        <taxon>Pseudomonadati</taxon>
        <taxon>Pseudomonadota</taxon>
        <taxon>Alphaproteobacteria</taxon>
        <taxon>Rhodobacterales</taxon>
        <taxon>Paracoccaceae</taxon>
        <taxon>Falsigemmobacter</taxon>
    </lineage>
</organism>
<protein>
    <submittedName>
        <fullName evidence="4">Polysaccharide biosynthesis protein</fullName>
    </submittedName>
</protein>
<evidence type="ECO:0000313" key="5">
    <source>
        <dbReference type="Proteomes" id="UP000282125"/>
    </source>
</evidence>
<dbReference type="EMBL" id="RRAZ01000040">
    <property type="protein sequence ID" value="RRH69887.1"/>
    <property type="molecule type" value="Genomic_DNA"/>
</dbReference>
<gene>
    <name evidence="4" type="ORF">EG244_17965</name>
</gene>
<comment type="caution">
    <text evidence="4">The sequence shown here is derived from an EMBL/GenBank/DDBJ whole genome shotgun (WGS) entry which is preliminary data.</text>
</comment>
<keyword evidence="2" id="KW-1133">Transmembrane helix</keyword>
<accession>A0A3P3D694</accession>
<sequence length="645" mass="68895">MLADTALLIFSYAAALALRSGDLMAAALPGAWMAFAVALPVSLFAFIRLGFYRAVIRYVGTRAVLTITAGVLLSCLTMAGAVASLHLAVPLTVPILYALIAFLTVGGIRFAFRALYLRSHSRARIRVIIYGAGQSGRQTAQSLRDGADFNPVAFVDDSPELWGATLNGLRVFCSQDLPALIHDYQAGRILLAVPSATARQRAQILRRLDHLPVHVQTLPDMDQILRGLHRPGEVTEVPVEDLLGRDVVPPDRALMGADITGRVVMVTGGGGSIGSELCRQILHQRPSELIILDHSEYALYAAGQALRRHVQSDGPGVRISECLMSVCDRDSLEKQMRSRGVATVYHTAAYKHVPLVELNPFPAIRNNVFGTLSCVRAASGAGVKKFILISSDKAVRPGSIMGATKRIAELICQAEAAGAQGMRVSMVRFGNVLASSGSVVPLFRRQIAAGGPVTVTHPDVTRYFMTIPEAAQLVIQAGAMARGGEVFLLDMGEPVKIVDLAERMIRLSGLRPVICGSAGSPVLLPQGSIAVQFSSLRQGEKLHEELLLSDNALRTCHPRILSSSEPPVTAETLARLLEALRRCIASEDLVALQQLLRAAPVGYVKARQHNVSARGEGAIQKGAGRVQSTKRAAVIAKGNSVAAGV</sequence>
<dbReference type="InterPro" id="IPR051203">
    <property type="entry name" value="Polysaccharide_Synthase-Rel"/>
</dbReference>
<proteinExistence type="inferred from homology"/>
<feature type="transmembrane region" description="Helical" evidence="2">
    <location>
        <begin position="63"/>
        <end position="89"/>
    </location>
</feature>
<name>A0A3P3D694_9RHOB</name>
<dbReference type="PANTHER" id="PTHR43318">
    <property type="entry name" value="UDP-N-ACETYLGLUCOSAMINE 4,6-DEHYDRATASE"/>
    <property type="match status" value="1"/>
</dbReference>
<dbReference type="PANTHER" id="PTHR43318:SF1">
    <property type="entry name" value="POLYSACCHARIDE BIOSYNTHESIS PROTEIN EPSC-RELATED"/>
    <property type="match status" value="1"/>
</dbReference>
<evidence type="ECO:0000313" key="4">
    <source>
        <dbReference type="EMBL" id="RRH69887.1"/>
    </source>
</evidence>
<comment type="similarity">
    <text evidence="1">Belongs to the polysaccharide synthase family.</text>
</comment>
<evidence type="ECO:0000256" key="2">
    <source>
        <dbReference type="SAM" id="Phobius"/>
    </source>
</evidence>
<keyword evidence="5" id="KW-1185">Reference proteome</keyword>
<keyword evidence="2" id="KW-0812">Transmembrane</keyword>
<dbReference type="InterPro" id="IPR036291">
    <property type="entry name" value="NAD(P)-bd_dom_sf"/>
</dbReference>
<feature type="transmembrane region" description="Helical" evidence="2">
    <location>
        <begin position="31"/>
        <end position="51"/>
    </location>
</feature>
<dbReference type="RefSeq" id="WP_124966551.1">
    <property type="nucleotide sequence ID" value="NZ_RRAZ01000040.1"/>
</dbReference>
<feature type="transmembrane region" description="Helical" evidence="2">
    <location>
        <begin position="95"/>
        <end position="116"/>
    </location>
</feature>
<dbReference type="Pfam" id="PF13727">
    <property type="entry name" value="CoA_binding_3"/>
    <property type="match status" value="1"/>
</dbReference>
<reference evidence="4 5" key="1">
    <citation type="submission" date="2018-11" db="EMBL/GenBank/DDBJ databases">
        <title>Gemmobacter sp. nov., YIM 102744-1 draft genome.</title>
        <authorList>
            <person name="Li G."/>
            <person name="Jiang Y."/>
        </authorList>
    </citation>
    <scope>NUCLEOTIDE SEQUENCE [LARGE SCALE GENOMIC DNA]</scope>
    <source>
        <strain evidence="4 5">YIM 102744-1</strain>
    </source>
</reference>
<dbReference type="OrthoDB" id="9803111at2"/>
<evidence type="ECO:0000259" key="3">
    <source>
        <dbReference type="Pfam" id="PF02719"/>
    </source>
</evidence>
<feature type="domain" description="Polysaccharide biosynthesis protein CapD-like" evidence="3">
    <location>
        <begin position="264"/>
        <end position="561"/>
    </location>
</feature>
<dbReference type="Proteomes" id="UP000282125">
    <property type="component" value="Unassembled WGS sequence"/>
</dbReference>
<keyword evidence="2" id="KW-0472">Membrane</keyword>
<dbReference type="Pfam" id="PF02719">
    <property type="entry name" value="Polysacc_synt_2"/>
    <property type="match status" value="1"/>
</dbReference>
<dbReference type="Gene3D" id="3.40.50.720">
    <property type="entry name" value="NAD(P)-binding Rossmann-like Domain"/>
    <property type="match status" value="2"/>
</dbReference>
<dbReference type="InterPro" id="IPR003869">
    <property type="entry name" value="Polysac_CapD-like"/>
</dbReference>